<protein>
    <submittedName>
        <fullName evidence="1">Uncharacterized protein</fullName>
    </submittedName>
</protein>
<proteinExistence type="predicted"/>
<sequence>MEHSFVEAADELLLRQGELLPLVTTALGRSAYDYWIGWDGRGDADLDAIDCTVCGAWAIRFHGLELNMSNLHDGRSIRIDFGPRGRPAFTASGIGHFVVSGKHPWRTFPDLKAILSGSHGYDYHRCADFCESLLAAGLFERANPELYDVMMKSMVSVPGEGNVIEIPPEYDRNDLLLCDTLVLSDAALAVLKK</sequence>
<accession>A0A2S8GMK2</accession>
<reference evidence="1 2" key="1">
    <citation type="submission" date="2018-02" db="EMBL/GenBank/DDBJ databases">
        <title>Comparative genomes isolates from brazilian mangrove.</title>
        <authorList>
            <person name="Araujo J.E."/>
            <person name="Taketani R.G."/>
            <person name="Silva M.C.P."/>
            <person name="Loureco M.V."/>
            <person name="Andreote F.D."/>
        </authorList>
    </citation>
    <scope>NUCLEOTIDE SEQUENCE [LARGE SCALE GENOMIC DNA]</scope>
    <source>
        <strain evidence="1 2">Nap-Phe MGV</strain>
    </source>
</reference>
<dbReference type="EMBL" id="PUHZ01000014">
    <property type="protein sequence ID" value="PQO45591.1"/>
    <property type="molecule type" value="Genomic_DNA"/>
</dbReference>
<evidence type="ECO:0000313" key="2">
    <source>
        <dbReference type="Proteomes" id="UP000237819"/>
    </source>
</evidence>
<dbReference type="AlphaFoldDB" id="A0A2S8GMK2"/>
<gene>
    <name evidence="1" type="ORF">C5Y93_14215</name>
</gene>
<comment type="caution">
    <text evidence="1">The sequence shown here is derived from an EMBL/GenBank/DDBJ whole genome shotgun (WGS) entry which is preliminary data.</text>
</comment>
<dbReference type="Proteomes" id="UP000237819">
    <property type="component" value="Unassembled WGS sequence"/>
</dbReference>
<name>A0A2S8GMK2_9BACT</name>
<evidence type="ECO:0000313" key="1">
    <source>
        <dbReference type="EMBL" id="PQO45591.1"/>
    </source>
</evidence>
<organism evidence="1 2">
    <name type="scientific">Blastopirellula marina</name>
    <dbReference type="NCBI Taxonomy" id="124"/>
    <lineage>
        <taxon>Bacteria</taxon>
        <taxon>Pseudomonadati</taxon>
        <taxon>Planctomycetota</taxon>
        <taxon>Planctomycetia</taxon>
        <taxon>Pirellulales</taxon>
        <taxon>Pirellulaceae</taxon>
        <taxon>Blastopirellula</taxon>
    </lineage>
</organism>